<evidence type="ECO:0000313" key="2">
    <source>
        <dbReference type="EMBL" id="RMX41742.1"/>
    </source>
</evidence>
<keyword evidence="3" id="KW-1185">Reference proteome</keyword>
<name>A0A3M6TK10_POCDA</name>
<protein>
    <submittedName>
        <fullName evidence="2">Uncharacterized protein</fullName>
    </submittedName>
</protein>
<accession>A0A3M6TK10</accession>
<evidence type="ECO:0000313" key="3">
    <source>
        <dbReference type="Proteomes" id="UP000275408"/>
    </source>
</evidence>
<comment type="caution">
    <text evidence="2">The sequence shown here is derived from an EMBL/GenBank/DDBJ whole genome shotgun (WGS) entry which is preliminary data.</text>
</comment>
<organism evidence="2 3">
    <name type="scientific">Pocillopora damicornis</name>
    <name type="common">Cauliflower coral</name>
    <name type="synonym">Millepora damicornis</name>
    <dbReference type="NCBI Taxonomy" id="46731"/>
    <lineage>
        <taxon>Eukaryota</taxon>
        <taxon>Metazoa</taxon>
        <taxon>Cnidaria</taxon>
        <taxon>Anthozoa</taxon>
        <taxon>Hexacorallia</taxon>
        <taxon>Scleractinia</taxon>
        <taxon>Astrocoeniina</taxon>
        <taxon>Pocilloporidae</taxon>
        <taxon>Pocillopora</taxon>
    </lineage>
</organism>
<feature type="region of interest" description="Disordered" evidence="1">
    <location>
        <begin position="1"/>
        <end position="51"/>
    </location>
</feature>
<gene>
    <name evidence="2" type="ORF">pdam_00005571</name>
</gene>
<dbReference type="EMBL" id="RCHS01003444">
    <property type="protein sequence ID" value="RMX41742.1"/>
    <property type="molecule type" value="Genomic_DNA"/>
</dbReference>
<reference evidence="2 3" key="1">
    <citation type="journal article" date="2018" name="Sci. Rep.">
        <title>Comparative analysis of the Pocillopora damicornis genome highlights role of immune system in coral evolution.</title>
        <authorList>
            <person name="Cunning R."/>
            <person name="Bay R.A."/>
            <person name="Gillette P."/>
            <person name="Baker A.C."/>
            <person name="Traylor-Knowles N."/>
        </authorList>
    </citation>
    <scope>NUCLEOTIDE SEQUENCE [LARGE SCALE GENOMIC DNA]</scope>
    <source>
        <strain evidence="2">RSMAS</strain>
        <tissue evidence="2">Whole animal</tissue>
    </source>
</reference>
<evidence type="ECO:0000256" key="1">
    <source>
        <dbReference type="SAM" id="MobiDB-lite"/>
    </source>
</evidence>
<dbReference type="AlphaFoldDB" id="A0A3M6TK10"/>
<proteinExistence type="predicted"/>
<sequence>MAAKRPIVEQGDTPGKPENKRQSTEGRSRKSLLQEGNIPIKSSGRRGCDKWPMQSDPKFWDSCANVVKKTCNSSRTGRGGYLGIVAAPSPRLRFFSGIQDLSSVTKP</sequence>
<dbReference type="Proteomes" id="UP000275408">
    <property type="component" value="Unassembled WGS sequence"/>
</dbReference>
<feature type="compositionally biased region" description="Basic and acidic residues" evidence="1">
    <location>
        <begin position="15"/>
        <end position="28"/>
    </location>
</feature>